<keyword evidence="1" id="KW-1133">Transmembrane helix</keyword>
<reference evidence="2" key="1">
    <citation type="submission" date="2021-02" db="EMBL/GenBank/DDBJ databases">
        <authorList>
            <person name="Nowell W R."/>
        </authorList>
    </citation>
    <scope>NUCLEOTIDE SEQUENCE</scope>
</reference>
<gene>
    <name evidence="2" type="ORF">JYZ213_LOCUS40840</name>
</gene>
<dbReference type="Proteomes" id="UP000663845">
    <property type="component" value="Unassembled WGS sequence"/>
</dbReference>
<dbReference type="EMBL" id="CAJNOG010001556">
    <property type="protein sequence ID" value="CAF1453702.1"/>
    <property type="molecule type" value="Genomic_DNA"/>
</dbReference>
<keyword evidence="1" id="KW-0812">Transmembrane</keyword>
<name>A0A815PVN2_9BILA</name>
<evidence type="ECO:0000313" key="2">
    <source>
        <dbReference type="EMBL" id="CAF1453702.1"/>
    </source>
</evidence>
<feature type="transmembrane region" description="Helical" evidence="1">
    <location>
        <begin position="140"/>
        <end position="164"/>
    </location>
</feature>
<evidence type="ECO:0000313" key="3">
    <source>
        <dbReference type="Proteomes" id="UP000663845"/>
    </source>
</evidence>
<comment type="caution">
    <text evidence="2">The sequence shown here is derived from an EMBL/GenBank/DDBJ whole genome shotgun (WGS) entry which is preliminary data.</text>
</comment>
<proteinExistence type="predicted"/>
<accession>A0A815PVN2</accession>
<keyword evidence="1" id="KW-0472">Membrane</keyword>
<protein>
    <submittedName>
        <fullName evidence="2">Uncharacterized protein</fullName>
    </submittedName>
</protein>
<sequence length="170" mass="19752">MPISSGFSQDPYPDASYYVRKPGKTEMLDEAIYYKRDEPFERPVEIIHRPIVKETIFMPDRRPPPLIHTRDTYVIIHRPIVKETIFMPDRRPPPLIHTRDTYVVSPQPEPIAYTTTSNVAPPRSFDLIPALGLNADCPCWSWICILLAFLVLLGLVGMCLYFILKRYDYI</sequence>
<evidence type="ECO:0000256" key="1">
    <source>
        <dbReference type="SAM" id="Phobius"/>
    </source>
</evidence>
<dbReference type="AlphaFoldDB" id="A0A815PVN2"/>
<organism evidence="2 3">
    <name type="scientific">Adineta steineri</name>
    <dbReference type="NCBI Taxonomy" id="433720"/>
    <lineage>
        <taxon>Eukaryota</taxon>
        <taxon>Metazoa</taxon>
        <taxon>Spiralia</taxon>
        <taxon>Gnathifera</taxon>
        <taxon>Rotifera</taxon>
        <taxon>Eurotatoria</taxon>
        <taxon>Bdelloidea</taxon>
        <taxon>Adinetida</taxon>
        <taxon>Adinetidae</taxon>
        <taxon>Adineta</taxon>
    </lineage>
</organism>